<feature type="compositionally biased region" description="Basic and acidic residues" evidence="1">
    <location>
        <begin position="90"/>
        <end position="99"/>
    </location>
</feature>
<feature type="chain" id="PRO_5006447752" evidence="2">
    <location>
        <begin position="22"/>
        <end position="149"/>
    </location>
</feature>
<evidence type="ECO:0000313" key="3">
    <source>
        <dbReference type="Proteomes" id="UP000050640"/>
    </source>
</evidence>
<sequence>MIAIKVTMWLVILCSVRKNEGKDLAKASKIVSMPEVRKFKLEMSGKQQQEVDVDLEVPFDDLTPGNGTSAAANTTPEVVSADAHQKSKRKSEMSKKEESTQSSFTKQKISNKGTQSSRPSSRITKGLQEKQWERPFGDNEVLLFLFHFT</sequence>
<evidence type="ECO:0000256" key="2">
    <source>
        <dbReference type="SAM" id="SignalP"/>
    </source>
</evidence>
<name>A0A0R3RRZ6_9BILA</name>
<dbReference type="WBParaSite" id="EEL_0000455001-mRNA-1">
    <property type="protein sequence ID" value="EEL_0000455001-mRNA-1"/>
    <property type="gene ID" value="EEL_0000455001"/>
</dbReference>
<organism evidence="3 4">
    <name type="scientific">Elaeophora elaphi</name>
    <dbReference type="NCBI Taxonomy" id="1147741"/>
    <lineage>
        <taxon>Eukaryota</taxon>
        <taxon>Metazoa</taxon>
        <taxon>Ecdysozoa</taxon>
        <taxon>Nematoda</taxon>
        <taxon>Chromadorea</taxon>
        <taxon>Rhabditida</taxon>
        <taxon>Spirurina</taxon>
        <taxon>Spiruromorpha</taxon>
        <taxon>Filarioidea</taxon>
        <taxon>Onchocercidae</taxon>
        <taxon>Elaeophora</taxon>
    </lineage>
</organism>
<feature type="region of interest" description="Disordered" evidence="1">
    <location>
        <begin position="58"/>
        <end position="131"/>
    </location>
</feature>
<reference evidence="4" key="1">
    <citation type="submission" date="2017-02" db="UniProtKB">
        <authorList>
            <consortium name="WormBaseParasite"/>
        </authorList>
    </citation>
    <scope>IDENTIFICATION</scope>
</reference>
<evidence type="ECO:0000256" key="1">
    <source>
        <dbReference type="SAM" id="MobiDB-lite"/>
    </source>
</evidence>
<protein>
    <submittedName>
        <fullName evidence="4">Uncharacterized protein</fullName>
    </submittedName>
</protein>
<evidence type="ECO:0000313" key="4">
    <source>
        <dbReference type="WBParaSite" id="EEL_0000455001-mRNA-1"/>
    </source>
</evidence>
<dbReference type="Proteomes" id="UP000050640">
    <property type="component" value="Unplaced"/>
</dbReference>
<dbReference type="AlphaFoldDB" id="A0A0R3RRZ6"/>
<proteinExistence type="predicted"/>
<feature type="compositionally biased region" description="Polar residues" evidence="1">
    <location>
        <begin position="65"/>
        <end position="77"/>
    </location>
</feature>
<accession>A0A0R3RRZ6</accession>
<keyword evidence="3" id="KW-1185">Reference proteome</keyword>
<feature type="signal peptide" evidence="2">
    <location>
        <begin position="1"/>
        <end position="21"/>
    </location>
</feature>
<feature type="compositionally biased region" description="Polar residues" evidence="1">
    <location>
        <begin position="104"/>
        <end position="123"/>
    </location>
</feature>
<keyword evidence="2" id="KW-0732">Signal</keyword>